<evidence type="ECO:0000259" key="2">
    <source>
        <dbReference type="SMART" id="SM00829"/>
    </source>
</evidence>
<organism evidence="3 4">
    <name type="scientific">Arthrobacter agilis</name>
    <dbReference type="NCBI Taxonomy" id="37921"/>
    <lineage>
        <taxon>Bacteria</taxon>
        <taxon>Bacillati</taxon>
        <taxon>Actinomycetota</taxon>
        <taxon>Actinomycetes</taxon>
        <taxon>Micrococcales</taxon>
        <taxon>Micrococcaceae</taxon>
        <taxon>Arthrobacter</taxon>
    </lineage>
</organism>
<dbReference type="Proteomes" id="UP000239187">
    <property type="component" value="Chromosome"/>
</dbReference>
<dbReference type="AlphaFoldDB" id="A0A2L0UFP8"/>
<dbReference type="InterPro" id="IPR013154">
    <property type="entry name" value="ADH-like_N"/>
</dbReference>
<reference evidence="3 4" key="1">
    <citation type="submission" date="2017-11" db="EMBL/GenBank/DDBJ databases">
        <title>Draft genome of Arthrobacter agilis strain UMCV2, a plant growth-promoting rhizobacterium and biocontrol capacity of phytopathogenic fungi.</title>
        <authorList>
            <person name="Martinez-Camara R."/>
            <person name="Santoyo G."/>
            <person name="Moreno-Hagelsieb G."/>
            <person name="Valencia-Cantero E."/>
        </authorList>
    </citation>
    <scope>NUCLEOTIDE SEQUENCE [LARGE SCALE GENOMIC DNA]</scope>
    <source>
        <strain evidence="3 4">UMCV2</strain>
    </source>
</reference>
<dbReference type="InterPro" id="IPR011032">
    <property type="entry name" value="GroES-like_sf"/>
</dbReference>
<dbReference type="SUPFAM" id="SSF50129">
    <property type="entry name" value="GroES-like"/>
    <property type="match status" value="1"/>
</dbReference>
<dbReference type="Gene3D" id="3.90.180.10">
    <property type="entry name" value="Medium-chain alcohol dehydrogenases, catalytic domain"/>
    <property type="match status" value="1"/>
</dbReference>
<dbReference type="SMART" id="SM00829">
    <property type="entry name" value="PKS_ER"/>
    <property type="match status" value="1"/>
</dbReference>
<dbReference type="EMBL" id="CP024915">
    <property type="protein sequence ID" value="AUZ88069.1"/>
    <property type="molecule type" value="Genomic_DNA"/>
</dbReference>
<dbReference type="PANTHER" id="PTHR43482:SF1">
    <property type="entry name" value="PROTEIN AST1-RELATED"/>
    <property type="match status" value="1"/>
</dbReference>
<dbReference type="Pfam" id="PF08240">
    <property type="entry name" value="ADH_N"/>
    <property type="match status" value="1"/>
</dbReference>
<dbReference type="PANTHER" id="PTHR43482">
    <property type="entry name" value="PROTEIN AST1-RELATED"/>
    <property type="match status" value="1"/>
</dbReference>
<feature type="compositionally biased region" description="Low complexity" evidence="1">
    <location>
        <begin position="1"/>
        <end position="18"/>
    </location>
</feature>
<protein>
    <recommendedName>
        <fullName evidence="2">Enoyl reductase (ER) domain-containing protein</fullName>
    </recommendedName>
</protein>
<evidence type="ECO:0000313" key="4">
    <source>
        <dbReference type="Proteomes" id="UP000239187"/>
    </source>
</evidence>
<dbReference type="CDD" id="cd05289">
    <property type="entry name" value="MDR_like_2"/>
    <property type="match status" value="1"/>
</dbReference>
<evidence type="ECO:0000256" key="1">
    <source>
        <dbReference type="SAM" id="MobiDB-lite"/>
    </source>
</evidence>
<feature type="region of interest" description="Disordered" evidence="1">
    <location>
        <begin position="1"/>
        <end position="31"/>
    </location>
</feature>
<dbReference type="InterPro" id="IPR020843">
    <property type="entry name" value="ER"/>
</dbReference>
<gene>
    <name evidence="3" type="ORF">CVO76_10840</name>
</gene>
<accession>A0A2L0UFP8</accession>
<dbReference type="InterPro" id="IPR052585">
    <property type="entry name" value="Lipid_raft_assoc_Zn_ADH"/>
</dbReference>
<name>A0A2L0UFP8_9MICC</name>
<feature type="non-terminal residue" evidence="3">
    <location>
        <position position="208"/>
    </location>
</feature>
<dbReference type="RefSeq" id="WP_208739244.1">
    <property type="nucleotide sequence ID" value="NZ_CP024915.1"/>
</dbReference>
<dbReference type="GO" id="GO:0016491">
    <property type="term" value="F:oxidoreductase activity"/>
    <property type="evidence" value="ECO:0007669"/>
    <property type="project" value="InterPro"/>
</dbReference>
<dbReference type="Gene3D" id="3.40.50.720">
    <property type="entry name" value="NAD(P)-binding Rossmann-like Domain"/>
    <property type="match status" value="1"/>
</dbReference>
<evidence type="ECO:0000313" key="3">
    <source>
        <dbReference type="EMBL" id="AUZ88069.1"/>
    </source>
</evidence>
<feature type="domain" description="Enoyl reductase (ER)" evidence="2">
    <location>
        <begin position="47"/>
        <end position="208"/>
    </location>
</feature>
<sequence>MDTPTPTTNIPNTTNTTTDADILPADPAGRQGRAEATMRALVLDGFGTEDGFVPRDAPLPVPGTGQVRIRVRAIGINPLETKIRKGWMAEVMPTTFPAILGNELAGVVDAVGDGVQGIAVGDRVAGFAATGSYAEYALSRADTVARVPDGLSFEHAVTIPTGAETTRRALAPLRITRGETVVVNGAAGGVGSMAVQLLVAAGGEVGRP</sequence>
<proteinExistence type="predicted"/>